<reference evidence="2 3" key="1">
    <citation type="submission" date="2020-08" db="EMBL/GenBank/DDBJ databases">
        <title>Aphidius gifuensis genome sequencing and assembly.</title>
        <authorList>
            <person name="Du Z."/>
        </authorList>
    </citation>
    <scope>NUCLEOTIDE SEQUENCE [LARGE SCALE GENOMIC DNA]</scope>
    <source>
        <strain evidence="2">YNYX2018</strain>
        <tissue evidence="2">Adults</tissue>
    </source>
</reference>
<organism evidence="2 3">
    <name type="scientific">Aphidius gifuensis</name>
    <name type="common">Parasitoid wasp</name>
    <dbReference type="NCBI Taxonomy" id="684658"/>
    <lineage>
        <taxon>Eukaryota</taxon>
        <taxon>Metazoa</taxon>
        <taxon>Ecdysozoa</taxon>
        <taxon>Arthropoda</taxon>
        <taxon>Hexapoda</taxon>
        <taxon>Insecta</taxon>
        <taxon>Pterygota</taxon>
        <taxon>Neoptera</taxon>
        <taxon>Endopterygota</taxon>
        <taxon>Hymenoptera</taxon>
        <taxon>Apocrita</taxon>
        <taxon>Ichneumonoidea</taxon>
        <taxon>Braconidae</taxon>
        <taxon>Aphidiinae</taxon>
        <taxon>Aphidius</taxon>
    </lineage>
</organism>
<feature type="region of interest" description="Disordered" evidence="1">
    <location>
        <begin position="178"/>
        <end position="244"/>
    </location>
</feature>
<sequence>MTSCCQYSDLKSSVYNQTGEGYFDQLKAYNHMTTHLKKVYQAKCVVDSRNQNYLINKQQRCRSLCRDKSLEKCTSQDVIDRLAFDTQHHPIDVLRMGCNVNNNCKICTKNTKKPYFDNYYSGCHKTTRDTNHRSRSRTRICSTAPSFHSARPDKCIKKRCKNQTFDVLNQEVEISITPADNRGQLSNRSSPRSTKSRYNDDPTCSNYASSFETSPDTSRNTSPVANYSQTNKSNKKLNKNTSNTLSDDEKYSTFLYEITQEIVQNKYYTDDELKSVFKKHMRQNSGLLDRNKMLYEIYQLKLSLNMNDNDNDDEDDEQIEDFLQSQKYTSKSPVKPPTPPKILDENKIIDKIKNQDELKKTYSRSPNNGRNTVVLVDANPELLVTERDILITLMEMNLDAQQVNKIYRKLQNKSKDLFINKNDNKLSNKYVQSRFTKCGSLQSGKCDNDNCELSNDPSDKNSTEEIKSLFIKNSSCNKNKNNSVDSYTSGKLSDEIKNMYIRSSSLKNEPDGKRNSSKYNNSLRSSENNKNSMIMPMKNQSYSNNSKSLKNHTDSNSSRSLKSHSDNKSLSKNNSDSKSSKMSSKNSIDNNSSKTLKNNNSDNSYSSRKSYGEMFEDQDEDEDEDDDEEEDDNLSLENNSELRISKRSDDRSRSKSADERLQSIQEVSVENDTQIISDEDEENYYSSDEDIEEEVTDESEDDEAPSYIKKSNSSKSNVSLSDNYEESIDEDLNIT</sequence>
<proteinExistence type="predicted"/>
<feature type="compositionally biased region" description="Polar residues" evidence="1">
    <location>
        <begin position="202"/>
        <end position="229"/>
    </location>
</feature>
<feature type="compositionally biased region" description="Acidic residues" evidence="1">
    <location>
        <begin position="723"/>
        <end position="735"/>
    </location>
</feature>
<evidence type="ECO:0000256" key="1">
    <source>
        <dbReference type="SAM" id="MobiDB-lite"/>
    </source>
</evidence>
<name>A0A834XVA1_APHGI</name>
<dbReference type="EMBL" id="JACMRX010000004">
    <property type="protein sequence ID" value="KAF7991869.1"/>
    <property type="molecule type" value="Genomic_DNA"/>
</dbReference>
<keyword evidence="3" id="KW-1185">Reference proteome</keyword>
<feature type="compositionally biased region" description="Polar residues" evidence="1">
    <location>
        <begin position="517"/>
        <end position="559"/>
    </location>
</feature>
<feature type="compositionally biased region" description="Acidic residues" evidence="1">
    <location>
        <begin position="614"/>
        <end position="634"/>
    </location>
</feature>
<evidence type="ECO:0000313" key="3">
    <source>
        <dbReference type="Proteomes" id="UP000639338"/>
    </source>
</evidence>
<feature type="compositionally biased region" description="Low complexity" evidence="1">
    <location>
        <begin position="570"/>
        <end position="604"/>
    </location>
</feature>
<feature type="compositionally biased region" description="Basic and acidic residues" evidence="1">
    <location>
        <begin position="643"/>
        <end position="661"/>
    </location>
</feature>
<protein>
    <submittedName>
        <fullName evidence="2">Uncharacterized protein</fullName>
    </submittedName>
</protein>
<gene>
    <name evidence="2" type="ORF">HCN44_010670</name>
</gene>
<feature type="compositionally biased region" description="Polar residues" evidence="1">
    <location>
        <begin position="183"/>
        <end position="193"/>
    </location>
</feature>
<evidence type="ECO:0000313" key="2">
    <source>
        <dbReference type="EMBL" id="KAF7991869.1"/>
    </source>
</evidence>
<dbReference type="OrthoDB" id="6263678at2759"/>
<feature type="compositionally biased region" description="Acidic residues" evidence="1">
    <location>
        <begin position="677"/>
        <end position="704"/>
    </location>
</feature>
<comment type="caution">
    <text evidence="2">The sequence shown here is derived from an EMBL/GenBank/DDBJ whole genome shotgun (WGS) entry which is preliminary data.</text>
</comment>
<accession>A0A834XVA1</accession>
<feature type="region of interest" description="Disordered" evidence="1">
    <location>
        <begin position="503"/>
        <end position="735"/>
    </location>
</feature>
<feature type="compositionally biased region" description="Polar residues" evidence="1">
    <location>
        <begin position="662"/>
        <end position="675"/>
    </location>
</feature>
<dbReference type="AlphaFoldDB" id="A0A834XVA1"/>
<feature type="compositionally biased region" description="Low complexity" evidence="1">
    <location>
        <begin position="706"/>
        <end position="722"/>
    </location>
</feature>
<dbReference type="Proteomes" id="UP000639338">
    <property type="component" value="Unassembled WGS sequence"/>
</dbReference>